<evidence type="ECO:0000313" key="2">
    <source>
        <dbReference type="EMBL" id="JAN93417.1"/>
    </source>
</evidence>
<reference evidence="2" key="1">
    <citation type="submission" date="2015-10" db="EMBL/GenBank/DDBJ databases">
        <title>EvidentialGene: Evidence-directed Construction of Complete mRNA Transcriptomes without Genomes.</title>
        <authorList>
            <person name="Gilbert D.G."/>
        </authorList>
    </citation>
    <scope>NUCLEOTIDE SEQUENCE</scope>
</reference>
<accession>A0A0P6BBU2</accession>
<feature type="compositionally biased region" description="Polar residues" evidence="1">
    <location>
        <begin position="1"/>
        <end position="18"/>
    </location>
</feature>
<sequence length="62" mass="6936">MSQCSLTLNQNGYQASSTCKKKSMRVRGHNLPALGSGSQTNQRRNYPLPKRRPKSQKSSTQI</sequence>
<dbReference type="AlphaFoldDB" id="A0A0P6BBU2"/>
<proteinExistence type="predicted"/>
<feature type="compositionally biased region" description="Basic residues" evidence="1">
    <location>
        <begin position="19"/>
        <end position="28"/>
    </location>
</feature>
<name>A0A0P6BBU2_9CRUS</name>
<protein>
    <submittedName>
        <fullName evidence="2">Uncharacterized protein</fullName>
    </submittedName>
</protein>
<dbReference type="EMBL" id="GDIQ01001320">
    <property type="protein sequence ID" value="JAN93417.1"/>
    <property type="molecule type" value="Transcribed_RNA"/>
</dbReference>
<feature type="region of interest" description="Disordered" evidence="1">
    <location>
        <begin position="1"/>
        <end position="62"/>
    </location>
</feature>
<evidence type="ECO:0000256" key="1">
    <source>
        <dbReference type="SAM" id="MobiDB-lite"/>
    </source>
</evidence>
<organism evidence="2">
    <name type="scientific">Daphnia magna</name>
    <dbReference type="NCBI Taxonomy" id="35525"/>
    <lineage>
        <taxon>Eukaryota</taxon>
        <taxon>Metazoa</taxon>
        <taxon>Ecdysozoa</taxon>
        <taxon>Arthropoda</taxon>
        <taxon>Crustacea</taxon>
        <taxon>Branchiopoda</taxon>
        <taxon>Diplostraca</taxon>
        <taxon>Cladocera</taxon>
        <taxon>Anomopoda</taxon>
        <taxon>Daphniidae</taxon>
        <taxon>Daphnia</taxon>
    </lineage>
</organism>